<keyword evidence="4 9" id="KW-0408">Iron</keyword>
<protein>
    <recommendedName>
        <fullName evidence="1 9">Coproheme decarboxylase</fullName>
        <ecNumber evidence="8 9">1.3.98.5</ecNumber>
    </recommendedName>
    <alternativeName>
        <fullName evidence="5 9">Coproheme III oxidative decarboxylase</fullName>
    </alternativeName>
    <alternativeName>
        <fullName evidence="6 9">Hydrogen peroxide-dependent heme synthase</fullName>
    </alternativeName>
</protein>
<evidence type="ECO:0000256" key="6">
    <source>
        <dbReference type="ARBA" id="ARBA00030236"/>
    </source>
</evidence>
<dbReference type="PANTHER" id="PTHR36843">
    <property type="entry name" value="HEME-DEPENDENT PEROXIDASE YWFI-RELATED"/>
    <property type="match status" value="1"/>
</dbReference>
<keyword evidence="3 9" id="KW-0479">Metal-binding</keyword>
<dbReference type="GO" id="GO:0046872">
    <property type="term" value="F:metal ion binding"/>
    <property type="evidence" value="ECO:0007669"/>
    <property type="project" value="UniProtKB-KW"/>
</dbReference>
<keyword evidence="9" id="KW-0560">Oxidoreductase</keyword>
<comment type="catalytic activity">
    <reaction evidence="7">
        <text>Fe-coproporphyrin III + 2 H2O2 + 2 H(+) = heme b + 2 CO2 + 4 H2O</text>
        <dbReference type="Rhea" id="RHEA:56516"/>
        <dbReference type="ChEBI" id="CHEBI:15377"/>
        <dbReference type="ChEBI" id="CHEBI:15378"/>
        <dbReference type="ChEBI" id="CHEBI:16240"/>
        <dbReference type="ChEBI" id="CHEBI:16526"/>
        <dbReference type="ChEBI" id="CHEBI:60344"/>
        <dbReference type="ChEBI" id="CHEBI:68438"/>
        <dbReference type="EC" id="1.3.98.5"/>
    </reaction>
    <physiologicalReaction direction="left-to-right" evidence="7">
        <dbReference type="Rhea" id="RHEA:56517"/>
    </physiologicalReaction>
</comment>
<evidence type="ECO:0000256" key="8">
    <source>
        <dbReference type="ARBA" id="ARBA00050019"/>
    </source>
</evidence>
<name>A0A1I7C3M6_9ACTN</name>
<dbReference type="NCBIfam" id="NF042928">
    <property type="entry name" value="HemQ_actino"/>
    <property type="match status" value="1"/>
</dbReference>
<dbReference type="InterPro" id="IPR011008">
    <property type="entry name" value="Dimeric_a/b-barrel"/>
</dbReference>
<proteinExistence type="inferred from homology"/>
<keyword evidence="2 9" id="KW-0349">Heme</keyword>
<dbReference type="Gene3D" id="3.30.70.1030">
    <property type="entry name" value="Apc35880, domain 1"/>
    <property type="match status" value="2"/>
</dbReference>
<feature type="active site" evidence="9">
    <location>
        <position position="144"/>
    </location>
</feature>
<dbReference type="GO" id="GO:0020037">
    <property type="term" value="F:heme binding"/>
    <property type="evidence" value="ECO:0007669"/>
    <property type="project" value="InterPro"/>
</dbReference>
<evidence type="ECO:0000256" key="5">
    <source>
        <dbReference type="ARBA" id="ARBA00029882"/>
    </source>
</evidence>
<comment type="similarity">
    <text evidence="9">Belongs to the ChdC family. Type 2 subfamily.</text>
</comment>
<dbReference type="EC" id="1.3.98.5" evidence="8 9"/>
<dbReference type="PANTHER" id="PTHR36843:SF1">
    <property type="entry name" value="COPROHEME DECARBOXYLASE"/>
    <property type="match status" value="1"/>
</dbReference>
<comment type="function">
    <text evidence="9">Involved in coproporphyrin-dependent heme b biosynthesis. Catalyzes the decarboxylation of Fe-coproporphyrin III (coproheme) to heme b (protoheme IX), the last step of the pathway. The reaction occurs in a stepwise manner with a three-propionate intermediate.</text>
</comment>
<evidence type="ECO:0000256" key="2">
    <source>
        <dbReference type="ARBA" id="ARBA00022617"/>
    </source>
</evidence>
<evidence type="ECO:0000256" key="7">
    <source>
        <dbReference type="ARBA" id="ARBA00049896"/>
    </source>
</evidence>
<dbReference type="Proteomes" id="UP000199546">
    <property type="component" value="Unassembled WGS sequence"/>
</dbReference>
<evidence type="ECO:0000313" key="11">
    <source>
        <dbReference type="Proteomes" id="UP000199546"/>
    </source>
</evidence>
<reference evidence="11" key="1">
    <citation type="submission" date="2016-10" db="EMBL/GenBank/DDBJ databases">
        <authorList>
            <person name="Varghese N."/>
            <person name="Submissions S."/>
        </authorList>
    </citation>
    <scope>NUCLEOTIDE SEQUENCE [LARGE SCALE GENOMIC DNA]</scope>
    <source>
        <strain evidence="11">DSM 46136</strain>
    </source>
</reference>
<organism evidence="10 11">
    <name type="scientific">Geodermatophilus amargosae</name>
    <dbReference type="NCBI Taxonomy" id="1296565"/>
    <lineage>
        <taxon>Bacteria</taxon>
        <taxon>Bacillati</taxon>
        <taxon>Actinomycetota</taxon>
        <taxon>Actinomycetes</taxon>
        <taxon>Geodermatophilales</taxon>
        <taxon>Geodermatophilaceae</taxon>
        <taxon>Geodermatophilus</taxon>
    </lineage>
</organism>
<dbReference type="SUPFAM" id="SSF54909">
    <property type="entry name" value="Dimeric alpha+beta barrel"/>
    <property type="match status" value="1"/>
</dbReference>
<dbReference type="STRING" id="1296565.SAMN05660657_04039"/>
<evidence type="ECO:0000256" key="4">
    <source>
        <dbReference type="ARBA" id="ARBA00023004"/>
    </source>
</evidence>
<dbReference type="EMBL" id="FPBA01000017">
    <property type="protein sequence ID" value="SFT94013.1"/>
    <property type="molecule type" value="Genomic_DNA"/>
</dbReference>
<evidence type="ECO:0000256" key="1">
    <source>
        <dbReference type="ARBA" id="ARBA00014413"/>
    </source>
</evidence>
<keyword evidence="11" id="KW-1185">Reference proteome</keyword>
<dbReference type="AlphaFoldDB" id="A0A1I7C3M6"/>
<gene>
    <name evidence="9" type="primary">chdC</name>
    <name evidence="10" type="ORF">SAMN05660657_04039</name>
</gene>
<sequence length="242" mass="28085">MSEQTQAPTETKSVGKRANELNTLIRYTMWSVFRLARPLADDQRTTAADEVAGLFEELAGKGVVVRGTYDVAALRADADVMVWWHAETPEALQEAYTRLRRTQLGRSLDPVWSQMALHRPAEFNRSHIPAFLAEEEPRRYVCVYPFVRSYEWYLLPDEERRDMLKEHGMQARPYPDVRANTVASFGLGDYEWMLAFEADELHRIVDLMRDLRASRARRHVREEVPFYTGVRKPVAELVRDLA</sequence>
<evidence type="ECO:0000313" key="10">
    <source>
        <dbReference type="EMBL" id="SFT94013.1"/>
    </source>
</evidence>
<dbReference type="Pfam" id="PF06778">
    <property type="entry name" value="Chlor_dismutase"/>
    <property type="match status" value="1"/>
</dbReference>
<dbReference type="GO" id="GO:0006785">
    <property type="term" value="P:heme B biosynthetic process"/>
    <property type="evidence" value="ECO:0007669"/>
    <property type="project" value="UniProtKB-UniRule"/>
</dbReference>
<evidence type="ECO:0000256" key="9">
    <source>
        <dbReference type="HAMAP-Rule" id="MF_02244"/>
    </source>
</evidence>
<dbReference type="OrthoDB" id="9773646at2"/>
<comment type="catalytic activity">
    <reaction evidence="9">
        <text>Fe-coproporphyrin III + H2O2 + H(+) = harderoheme III + CO2 + 2 H2O</text>
        <dbReference type="Rhea" id="RHEA:57940"/>
        <dbReference type="ChEBI" id="CHEBI:15377"/>
        <dbReference type="ChEBI" id="CHEBI:15378"/>
        <dbReference type="ChEBI" id="CHEBI:16240"/>
        <dbReference type="ChEBI" id="CHEBI:16526"/>
        <dbReference type="ChEBI" id="CHEBI:68438"/>
        <dbReference type="ChEBI" id="CHEBI:142463"/>
    </reaction>
</comment>
<comment type="cofactor">
    <cofactor evidence="9">
        <name>Fe-coproporphyrin III</name>
        <dbReference type="ChEBI" id="CHEBI:68438"/>
    </cofactor>
    <text evidence="9">Fe-coproporphyrin III acts as both substrate and redox cofactor.</text>
</comment>
<feature type="binding site" description="axial binding residue" evidence="9">
    <location>
        <position position="167"/>
    </location>
    <ligand>
        <name>Fe-coproporphyrin III</name>
        <dbReference type="ChEBI" id="CHEBI:68438"/>
    </ligand>
    <ligandPart>
        <name>Fe</name>
        <dbReference type="ChEBI" id="CHEBI:18248"/>
    </ligandPart>
</feature>
<comment type="catalytic activity">
    <reaction evidence="9">
        <text>harderoheme III + H2O2 + H(+) = heme b + CO2 + 2 H2O</text>
        <dbReference type="Rhea" id="RHEA:57944"/>
        <dbReference type="ChEBI" id="CHEBI:15377"/>
        <dbReference type="ChEBI" id="CHEBI:15378"/>
        <dbReference type="ChEBI" id="CHEBI:16240"/>
        <dbReference type="ChEBI" id="CHEBI:16526"/>
        <dbReference type="ChEBI" id="CHEBI:60344"/>
        <dbReference type="ChEBI" id="CHEBI:142463"/>
    </reaction>
</comment>
<dbReference type="RefSeq" id="WP_093582186.1">
    <property type="nucleotide sequence ID" value="NZ_FPBA01000017.1"/>
</dbReference>
<dbReference type="InterPro" id="IPR010644">
    <property type="entry name" value="ChdC/CLD"/>
</dbReference>
<dbReference type="HAMAP" id="MF_02244">
    <property type="entry name" value="Coproheme_decarbox_2"/>
    <property type="match status" value="1"/>
</dbReference>
<accession>A0A1I7C3M6</accession>
<evidence type="ECO:0000256" key="3">
    <source>
        <dbReference type="ARBA" id="ARBA00022723"/>
    </source>
</evidence>
<dbReference type="GO" id="GO:0016634">
    <property type="term" value="F:oxidoreductase activity, acting on the CH-CH group of donors, oxygen as acceptor"/>
    <property type="evidence" value="ECO:0007669"/>
    <property type="project" value="UniProtKB-UniRule"/>
</dbReference>
<keyword evidence="9" id="KW-0350">Heme biosynthesis</keyword>
<comment type="pathway">
    <text evidence="9">Porphyrin-containing compound metabolism; protoheme biosynthesis.</text>
</comment>